<dbReference type="InterPro" id="IPR004038">
    <property type="entry name" value="Ribosomal_eL8/eL30/eS12/Gad45"/>
</dbReference>
<dbReference type="EMBL" id="PZZP01000001">
    <property type="protein sequence ID" value="PTM58963.1"/>
    <property type="molecule type" value="Genomic_DNA"/>
</dbReference>
<dbReference type="NCBIfam" id="NF005825">
    <property type="entry name" value="PRK07714.1"/>
    <property type="match status" value="1"/>
</dbReference>
<evidence type="ECO:0000313" key="3">
    <source>
        <dbReference type="Proteomes" id="UP000241639"/>
    </source>
</evidence>
<organism evidence="2 3">
    <name type="scientific">Desmospora activa DSM 45169</name>
    <dbReference type="NCBI Taxonomy" id="1121389"/>
    <lineage>
        <taxon>Bacteria</taxon>
        <taxon>Bacillati</taxon>
        <taxon>Bacillota</taxon>
        <taxon>Bacilli</taxon>
        <taxon>Bacillales</taxon>
        <taxon>Thermoactinomycetaceae</taxon>
        <taxon>Desmospora</taxon>
    </lineage>
</organism>
<dbReference type="RefSeq" id="WP_107725702.1">
    <property type="nucleotide sequence ID" value="NZ_PZZP01000001.1"/>
</dbReference>
<dbReference type="SUPFAM" id="SSF55315">
    <property type="entry name" value="L30e-like"/>
    <property type="match status" value="1"/>
</dbReference>
<sequence length="100" mass="10722">MSDWLNLLGLAMRAGSVITGEEPVLRTVRSGDVALVILAADAGPNTKKKVSDKCASYRIPLIQISSRQQLGHALGKAERVVIAVTDPGFARTIRDRVSSH</sequence>
<feature type="domain" description="Ribosomal protein eL8/eL30/eS12/Gadd45" evidence="1">
    <location>
        <begin position="4"/>
        <end position="90"/>
    </location>
</feature>
<dbReference type="GO" id="GO:0005840">
    <property type="term" value="C:ribosome"/>
    <property type="evidence" value="ECO:0007669"/>
    <property type="project" value="UniProtKB-KW"/>
</dbReference>
<dbReference type="AlphaFoldDB" id="A0A2T4ZAP6"/>
<keyword evidence="2" id="KW-0687">Ribonucleoprotein</keyword>
<reference evidence="2 3" key="1">
    <citation type="submission" date="2018-04" db="EMBL/GenBank/DDBJ databases">
        <title>Genomic Encyclopedia of Archaeal and Bacterial Type Strains, Phase II (KMG-II): from individual species to whole genera.</title>
        <authorList>
            <person name="Goeker M."/>
        </authorList>
    </citation>
    <scope>NUCLEOTIDE SEQUENCE [LARGE SCALE GENOMIC DNA]</scope>
    <source>
        <strain evidence="2 3">DSM 45169</strain>
    </source>
</reference>
<dbReference type="Proteomes" id="UP000241639">
    <property type="component" value="Unassembled WGS sequence"/>
</dbReference>
<comment type="caution">
    <text evidence="2">The sequence shown here is derived from an EMBL/GenBank/DDBJ whole genome shotgun (WGS) entry which is preliminary data.</text>
</comment>
<protein>
    <submittedName>
        <fullName evidence="2">LSU ribosomal protein L7AE</fullName>
    </submittedName>
</protein>
<evidence type="ECO:0000313" key="2">
    <source>
        <dbReference type="EMBL" id="PTM58963.1"/>
    </source>
</evidence>
<dbReference type="Gene3D" id="3.30.1330.30">
    <property type="match status" value="1"/>
</dbReference>
<proteinExistence type="predicted"/>
<name>A0A2T4ZAP6_9BACL</name>
<keyword evidence="3" id="KW-1185">Reference proteome</keyword>
<keyword evidence="2" id="KW-0689">Ribosomal protein</keyword>
<evidence type="ECO:0000259" key="1">
    <source>
        <dbReference type="Pfam" id="PF01248"/>
    </source>
</evidence>
<dbReference type="Pfam" id="PF01248">
    <property type="entry name" value="Ribosomal_L7Ae"/>
    <property type="match status" value="1"/>
</dbReference>
<gene>
    <name evidence="2" type="ORF">C8J48_1562</name>
</gene>
<accession>A0A2T4ZAP6</accession>
<dbReference type="OrthoDB" id="9794863at2"/>
<dbReference type="InterPro" id="IPR029064">
    <property type="entry name" value="Ribosomal_eL30-like_sf"/>
</dbReference>